<dbReference type="Pfam" id="PF02771">
    <property type="entry name" value="Acyl-CoA_dh_N"/>
    <property type="match status" value="1"/>
</dbReference>
<evidence type="ECO:0000256" key="7">
    <source>
        <dbReference type="RuleBase" id="RU362125"/>
    </source>
</evidence>
<evidence type="ECO:0000256" key="4">
    <source>
        <dbReference type="ARBA" id="ARBA00022630"/>
    </source>
</evidence>
<dbReference type="Gene3D" id="1.20.140.10">
    <property type="entry name" value="Butyryl-CoA Dehydrogenase, subunit A, domain 3"/>
    <property type="match status" value="1"/>
</dbReference>
<evidence type="ECO:0000256" key="3">
    <source>
        <dbReference type="ARBA" id="ARBA00011738"/>
    </source>
</evidence>
<dbReference type="PANTHER" id="PTHR48083:SF13">
    <property type="entry name" value="ACYL-COA DEHYDROGENASE FAMILY MEMBER 11"/>
    <property type="match status" value="1"/>
</dbReference>
<gene>
    <name evidence="11" type="ORF">GCM10010994_39810</name>
</gene>
<dbReference type="RefSeq" id="WP_210324540.1">
    <property type="nucleotide sequence ID" value="NZ_BMGG01000007.1"/>
</dbReference>
<evidence type="ECO:0000256" key="6">
    <source>
        <dbReference type="ARBA" id="ARBA00023002"/>
    </source>
</evidence>
<dbReference type="InterPro" id="IPR006089">
    <property type="entry name" value="Acyl-CoA_DH_CS"/>
</dbReference>
<keyword evidence="5 7" id="KW-0274">FAD</keyword>
<comment type="caution">
    <text evidence="11">The sequence shown here is derived from an EMBL/GenBank/DDBJ whole genome shotgun (WGS) entry which is preliminary data.</text>
</comment>
<dbReference type="GO" id="GO:0033539">
    <property type="term" value="P:fatty acid beta-oxidation using acyl-CoA dehydrogenase"/>
    <property type="evidence" value="ECO:0007669"/>
    <property type="project" value="TreeGrafter"/>
</dbReference>
<dbReference type="InterPro" id="IPR013786">
    <property type="entry name" value="AcylCoA_DH/ox_N"/>
</dbReference>
<dbReference type="SUPFAM" id="SSF56645">
    <property type="entry name" value="Acyl-CoA dehydrogenase NM domain-like"/>
    <property type="match status" value="1"/>
</dbReference>
<dbReference type="GO" id="GO:0005737">
    <property type="term" value="C:cytoplasm"/>
    <property type="evidence" value="ECO:0007669"/>
    <property type="project" value="TreeGrafter"/>
</dbReference>
<reference evidence="11" key="2">
    <citation type="submission" date="2020-09" db="EMBL/GenBank/DDBJ databases">
        <authorList>
            <person name="Sun Q."/>
            <person name="Zhou Y."/>
        </authorList>
    </citation>
    <scope>NUCLEOTIDE SEQUENCE</scope>
    <source>
        <strain evidence="11">CGMCC 1.12919</strain>
    </source>
</reference>
<dbReference type="InterPro" id="IPR046373">
    <property type="entry name" value="Acyl-CoA_Oxase/DH_mid-dom_sf"/>
</dbReference>
<reference evidence="11" key="1">
    <citation type="journal article" date="2014" name="Int. J. Syst. Evol. Microbiol.">
        <title>Complete genome sequence of Corynebacterium casei LMG S-19264T (=DSM 44701T), isolated from a smear-ripened cheese.</title>
        <authorList>
            <consortium name="US DOE Joint Genome Institute (JGI-PGF)"/>
            <person name="Walter F."/>
            <person name="Albersmeier A."/>
            <person name="Kalinowski J."/>
            <person name="Ruckert C."/>
        </authorList>
    </citation>
    <scope>NUCLEOTIDE SEQUENCE</scope>
    <source>
        <strain evidence="11">CGMCC 1.12919</strain>
    </source>
</reference>
<sequence length="411" mass="44503">MIDFSVPPELASVGERIAAFIRDEVIPFEADPRQGPHGPSEELRRELVGRSRRAGLLSPHGPAEWGGLGLDHVGIAIAFEQAGYSPLGPLALNIQAPDEGNVNLLNVVATPAQKKRWLGPLVAGEIRTVFMMTEPNNGAGSDPSLLSTVARRHGDHFVIDGLKWLITGYPDSALTIILARALDEDGADLGATMFLVPTGTPGIRMVRMLDSIDSNSPGGHAVMALEGLRVGREDVLGEVGHGFRHAQVRLGPARLTHCMRWLGQARRCHDIAAAYAGRRRSFGRPIGEHQGVGFQLADNDIDLHLARLAILHCAWMLDQGERARTETSRCKVFCSEALGRVVDRSMQVLGGLGITADTVVERTYRDIRCFRIYDGPSEVHRHVLARDAMRNAETIQGGVFGVDPLTASGAL</sequence>
<keyword evidence="12" id="KW-1185">Reference proteome</keyword>
<dbReference type="InterPro" id="IPR036250">
    <property type="entry name" value="AcylCo_DH-like_C"/>
</dbReference>
<feature type="domain" description="Acyl-CoA dehydrogenase/oxidase N-terminal" evidence="10">
    <location>
        <begin position="12"/>
        <end position="125"/>
    </location>
</feature>
<name>A0A916ULH6_9HYPH</name>
<evidence type="ECO:0000313" key="11">
    <source>
        <dbReference type="EMBL" id="GGC77540.1"/>
    </source>
</evidence>
<dbReference type="SUPFAM" id="SSF47203">
    <property type="entry name" value="Acyl-CoA dehydrogenase C-terminal domain-like"/>
    <property type="match status" value="1"/>
</dbReference>
<organism evidence="11 12">
    <name type="scientific">Chelatococcus reniformis</name>
    <dbReference type="NCBI Taxonomy" id="1494448"/>
    <lineage>
        <taxon>Bacteria</taxon>
        <taxon>Pseudomonadati</taxon>
        <taxon>Pseudomonadota</taxon>
        <taxon>Alphaproteobacteria</taxon>
        <taxon>Hyphomicrobiales</taxon>
        <taxon>Chelatococcaceae</taxon>
        <taxon>Chelatococcus</taxon>
    </lineage>
</organism>
<dbReference type="GO" id="GO:0050660">
    <property type="term" value="F:flavin adenine dinucleotide binding"/>
    <property type="evidence" value="ECO:0007669"/>
    <property type="project" value="InterPro"/>
</dbReference>
<accession>A0A916ULH6</accession>
<dbReference type="InterPro" id="IPR009075">
    <property type="entry name" value="AcylCo_DH/oxidase_C"/>
</dbReference>
<evidence type="ECO:0000259" key="10">
    <source>
        <dbReference type="Pfam" id="PF02771"/>
    </source>
</evidence>
<keyword evidence="6 7" id="KW-0560">Oxidoreductase</keyword>
<dbReference type="Pfam" id="PF02770">
    <property type="entry name" value="Acyl-CoA_dh_M"/>
    <property type="match status" value="1"/>
</dbReference>
<dbReference type="InterPro" id="IPR009100">
    <property type="entry name" value="AcylCoA_DH/oxidase_NM_dom_sf"/>
</dbReference>
<dbReference type="Gene3D" id="1.10.540.10">
    <property type="entry name" value="Acyl-CoA dehydrogenase/oxidase, N-terminal domain"/>
    <property type="match status" value="1"/>
</dbReference>
<evidence type="ECO:0000256" key="1">
    <source>
        <dbReference type="ARBA" id="ARBA00001974"/>
    </source>
</evidence>
<evidence type="ECO:0000259" key="8">
    <source>
        <dbReference type="Pfam" id="PF00441"/>
    </source>
</evidence>
<comment type="cofactor">
    <cofactor evidence="1 7">
        <name>FAD</name>
        <dbReference type="ChEBI" id="CHEBI:57692"/>
    </cofactor>
</comment>
<dbReference type="InterPro" id="IPR050741">
    <property type="entry name" value="Acyl-CoA_dehydrogenase"/>
</dbReference>
<dbReference type="GO" id="GO:0003995">
    <property type="term" value="F:acyl-CoA dehydrogenase activity"/>
    <property type="evidence" value="ECO:0007669"/>
    <property type="project" value="InterPro"/>
</dbReference>
<dbReference type="InterPro" id="IPR006091">
    <property type="entry name" value="Acyl-CoA_Oxase/DH_mid-dom"/>
</dbReference>
<evidence type="ECO:0000313" key="12">
    <source>
        <dbReference type="Proteomes" id="UP000637002"/>
    </source>
</evidence>
<evidence type="ECO:0000259" key="9">
    <source>
        <dbReference type="Pfam" id="PF02770"/>
    </source>
</evidence>
<feature type="domain" description="Acyl-CoA dehydrogenase/oxidase C-terminal" evidence="8">
    <location>
        <begin position="240"/>
        <end position="387"/>
    </location>
</feature>
<dbReference type="EMBL" id="BMGG01000007">
    <property type="protein sequence ID" value="GGC77540.1"/>
    <property type="molecule type" value="Genomic_DNA"/>
</dbReference>
<dbReference type="Gene3D" id="2.40.110.10">
    <property type="entry name" value="Butyryl-CoA Dehydrogenase, subunit A, domain 2"/>
    <property type="match status" value="1"/>
</dbReference>
<evidence type="ECO:0000256" key="5">
    <source>
        <dbReference type="ARBA" id="ARBA00022827"/>
    </source>
</evidence>
<proteinExistence type="inferred from homology"/>
<dbReference type="PROSITE" id="PS00073">
    <property type="entry name" value="ACYL_COA_DH_2"/>
    <property type="match status" value="1"/>
</dbReference>
<comment type="similarity">
    <text evidence="2 7">Belongs to the acyl-CoA dehydrogenase family.</text>
</comment>
<dbReference type="Proteomes" id="UP000637002">
    <property type="component" value="Unassembled WGS sequence"/>
</dbReference>
<dbReference type="PANTHER" id="PTHR48083">
    <property type="entry name" value="MEDIUM-CHAIN SPECIFIC ACYL-COA DEHYDROGENASE, MITOCHONDRIAL-RELATED"/>
    <property type="match status" value="1"/>
</dbReference>
<dbReference type="InterPro" id="IPR037069">
    <property type="entry name" value="AcylCoA_DH/ox_N_sf"/>
</dbReference>
<protein>
    <submittedName>
        <fullName evidence="11">Acyl-CoA dehydrogenase</fullName>
    </submittedName>
</protein>
<comment type="subunit">
    <text evidence="3">Homodimer.</text>
</comment>
<evidence type="ECO:0000256" key="2">
    <source>
        <dbReference type="ARBA" id="ARBA00009347"/>
    </source>
</evidence>
<feature type="domain" description="Acyl-CoA oxidase/dehydrogenase middle" evidence="9">
    <location>
        <begin position="130"/>
        <end position="210"/>
    </location>
</feature>
<dbReference type="AlphaFoldDB" id="A0A916ULH6"/>
<keyword evidence="4 7" id="KW-0285">Flavoprotein</keyword>
<dbReference type="Pfam" id="PF00441">
    <property type="entry name" value="Acyl-CoA_dh_1"/>
    <property type="match status" value="1"/>
</dbReference>